<feature type="region of interest" description="Disordered" evidence="1">
    <location>
        <begin position="1"/>
        <end position="21"/>
    </location>
</feature>
<dbReference type="EnsemblMetazoa" id="Aqu2.1.40475_001">
    <property type="protein sequence ID" value="Aqu2.1.40475_001"/>
    <property type="gene ID" value="Aqu2.1.40475"/>
</dbReference>
<proteinExistence type="predicted"/>
<accession>A0A1X7VKX6</accession>
<feature type="compositionally biased region" description="Acidic residues" evidence="1">
    <location>
        <begin position="1"/>
        <end position="16"/>
    </location>
</feature>
<evidence type="ECO:0000256" key="1">
    <source>
        <dbReference type="SAM" id="MobiDB-lite"/>
    </source>
</evidence>
<reference evidence="2" key="1">
    <citation type="submission" date="2017-05" db="UniProtKB">
        <authorList>
            <consortium name="EnsemblMetazoa"/>
        </authorList>
    </citation>
    <scope>IDENTIFICATION</scope>
</reference>
<protein>
    <submittedName>
        <fullName evidence="2">Uncharacterized protein</fullName>
    </submittedName>
</protein>
<evidence type="ECO:0000313" key="2">
    <source>
        <dbReference type="EnsemblMetazoa" id="Aqu2.1.40475_001"/>
    </source>
</evidence>
<name>A0A1X7VKX6_AMPQE</name>
<sequence>MEDDSSSDNEDIDDGGELQINGELEISGLTVMCDDLRGDMEMGVVLRSLKTWRPQE</sequence>
<dbReference type="InParanoid" id="A0A1X7VKX6"/>
<organism evidence="2">
    <name type="scientific">Amphimedon queenslandica</name>
    <name type="common">Sponge</name>
    <dbReference type="NCBI Taxonomy" id="400682"/>
    <lineage>
        <taxon>Eukaryota</taxon>
        <taxon>Metazoa</taxon>
        <taxon>Porifera</taxon>
        <taxon>Demospongiae</taxon>
        <taxon>Heteroscleromorpha</taxon>
        <taxon>Haplosclerida</taxon>
        <taxon>Niphatidae</taxon>
        <taxon>Amphimedon</taxon>
    </lineage>
</organism>
<dbReference type="AlphaFoldDB" id="A0A1X7VKX6"/>